<evidence type="ECO:0000256" key="2">
    <source>
        <dbReference type="ARBA" id="ARBA00022679"/>
    </source>
</evidence>
<dbReference type="SUPFAM" id="SSF53756">
    <property type="entry name" value="UDP-Glycosyltransferase/glycogen phosphorylase"/>
    <property type="match status" value="1"/>
</dbReference>
<evidence type="ECO:0000313" key="5">
    <source>
        <dbReference type="EMBL" id="RZS87376.1"/>
    </source>
</evidence>
<dbReference type="Pfam" id="PF00534">
    <property type="entry name" value="Glycos_transf_1"/>
    <property type="match status" value="1"/>
</dbReference>
<dbReference type="InterPro" id="IPR028098">
    <property type="entry name" value="Glyco_trans_4-like_N"/>
</dbReference>
<dbReference type="Gene3D" id="3.40.50.2000">
    <property type="entry name" value="Glycogen Phosphorylase B"/>
    <property type="match status" value="2"/>
</dbReference>
<evidence type="ECO:0000259" key="4">
    <source>
        <dbReference type="Pfam" id="PF13439"/>
    </source>
</evidence>
<gene>
    <name evidence="5" type="ORF">EV189_2804</name>
</gene>
<evidence type="ECO:0000313" key="6">
    <source>
        <dbReference type="Proteomes" id="UP000293638"/>
    </source>
</evidence>
<dbReference type="PANTHER" id="PTHR45947">
    <property type="entry name" value="SULFOQUINOVOSYL TRANSFERASE SQD2"/>
    <property type="match status" value="1"/>
</dbReference>
<sequence>MLTNAIAPDKLGGLERVVRELSAQLVRAGVDVTVVTKQVDRAHPREEVGEDGVRIVRHPVPSKKNPLFAVQYPLAVAKGVRDELARFPDAVLHAHYAITGLPVSFGSRPYLYTFHAPVYKEMLSERQDSYALPGFVQRPAVASLRAAEARVVRKSQKAVVLSEFMRDELRQLDQSTGDGAAVIAGGIDVDWFSEGPRTRDAWAEQAQPLLFTARRFTARTGVAQLVQAMPAVLQRFPGARLAVAGDGRLRPEIEADIARLGLGESVRLLGRVSDEDLLRWYRNADLTVMPTQELEGFGLTTGESMACGTPVLVTPVGANPELVRDIHPALVAQAATPDAMAASIITLLSEPALLQELRPRVRDHAVGQWSWKVVLEKHRNLYAHIREVRS</sequence>
<dbReference type="AlphaFoldDB" id="A0A4Q7NQS6"/>
<keyword evidence="2 5" id="KW-0808">Transferase</keyword>
<keyword evidence="1" id="KW-0328">Glycosyltransferase</keyword>
<name>A0A4Q7NQS6_9ACTN</name>
<feature type="domain" description="Glycosyltransferase subfamily 4-like N-terminal" evidence="4">
    <location>
        <begin position="12"/>
        <end position="190"/>
    </location>
</feature>
<comment type="caution">
    <text evidence="5">The sequence shown here is derived from an EMBL/GenBank/DDBJ whole genome shotgun (WGS) entry which is preliminary data.</text>
</comment>
<evidence type="ECO:0000259" key="3">
    <source>
        <dbReference type="Pfam" id="PF00534"/>
    </source>
</evidence>
<feature type="domain" description="Glycosyl transferase family 1" evidence="3">
    <location>
        <begin position="205"/>
        <end position="361"/>
    </location>
</feature>
<dbReference type="GO" id="GO:1901137">
    <property type="term" value="P:carbohydrate derivative biosynthetic process"/>
    <property type="evidence" value="ECO:0007669"/>
    <property type="project" value="UniProtKB-ARBA"/>
</dbReference>
<dbReference type="Pfam" id="PF13439">
    <property type="entry name" value="Glyco_transf_4"/>
    <property type="match status" value="1"/>
</dbReference>
<organism evidence="5 6">
    <name type="scientific">Motilibacter rhizosphaerae</name>
    <dbReference type="NCBI Taxonomy" id="598652"/>
    <lineage>
        <taxon>Bacteria</taxon>
        <taxon>Bacillati</taxon>
        <taxon>Actinomycetota</taxon>
        <taxon>Actinomycetes</taxon>
        <taxon>Motilibacterales</taxon>
        <taxon>Motilibacteraceae</taxon>
        <taxon>Motilibacter</taxon>
    </lineage>
</organism>
<dbReference type="PANTHER" id="PTHR45947:SF3">
    <property type="entry name" value="SULFOQUINOVOSYL TRANSFERASE SQD2"/>
    <property type="match status" value="1"/>
</dbReference>
<dbReference type="InterPro" id="IPR050194">
    <property type="entry name" value="Glycosyltransferase_grp1"/>
</dbReference>
<dbReference type="EMBL" id="SGXD01000003">
    <property type="protein sequence ID" value="RZS87376.1"/>
    <property type="molecule type" value="Genomic_DNA"/>
</dbReference>
<dbReference type="GO" id="GO:0016757">
    <property type="term" value="F:glycosyltransferase activity"/>
    <property type="evidence" value="ECO:0007669"/>
    <property type="project" value="UniProtKB-KW"/>
</dbReference>
<dbReference type="Proteomes" id="UP000293638">
    <property type="component" value="Unassembled WGS sequence"/>
</dbReference>
<dbReference type="CDD" id="cd03801">
    <property type="entry name" value="GT4_PimA-like"/>
    <property type="match status" value="1"/>
</dbReference>
<protein>
    <submittedName>
        <fullName evidence="5">Glycosyltransferase involved in cell wall biosynthesis</fullName>
    </submittedName>
</protein>
<proteinExistence type="predicted"/>
<evidence type="ECO:0000256" key="1">
    <source>
        <dbReference type="ARBA" id="ARBA00022676"/>
    </source>
</evidence>
<dbReference type="InterPro" id="IPR001296">
    <property type="entry name" value="Glyco_trans_1"/>
</dbReference>
<reference evidence="5 6" key="1">
    <citation type="submission" date="2019-02" db="EMBL/GenBank/DDBJ databases">
        <title>Genomic Encyclopedia of Type Strains, Phase IV (KMG-IV): sequencing the most valuable type-strain genomes for metagenomic binning, comparative biology and taxonomic classification.</title>
        <authorList>
            <person name="Goeker M."/>
        </authorList>
    </citation>
    <scope>NUCLEOTIDE SEQUENCE [LARGE SCALE GENOMIC DNA]</scope>
    <source>
        <strain evidence="5 6">DSM 45622</strain>
    </source>
</reference>
<accession>A0A4Q7NQS6</accession>
<keyword evidence="6" id="KW-1185">Reference proteome</keyword>